<dbReference type="EMBL" id="CP064955">
    <property type="protein sequence ID" value="QPK83479.1"/>
    <property type="molecule type" value="Genomic_DNA"/>
</dbReference>
<gene>
    <name evidence="2" type="ORF">G7Y29_01290</name>
</gene>
<evidence type="ECO:0000313" key="2">
    <source>
        <dbReference type="EMBL" id="QPK83479.1"/>
    </source>
</evidence>
<reference evidence="2 3" key="1">
    <citation type="submission" date="2020-11" db="EMBL/GenBank/DDBJ databases">
        <title>Corynebacterium sp. MC1420.</title>
        <authorList>
            <person name="Zhou J."/>
        </authorList>
    </citation>
    <scope>NUCLEOTIDE SEQUENCE [LARGE SCALE GENOMIC DNA]</scope>
    <source>
        <strain evidence="2 3">MC1420</strain>
    </source>
</reference>
<proteinExistence type="predicted"/>
<protein>
    <submittedName>
        <fullName evidence="2">Cytochrome c biogenesis protein CcdA</fullName>
    </submittedName>
</protein>
<keyword evidence="1" id="KW-0472">Membrane</keyword>
<dbReference type="AlphaFoldDB" id="A0A7T0KNU4"/>
<feature type="transmembrane region" description="Helical" evidence="1">
    <location>
        <begin position="67"/>
        <end position="98"/>
    </location>
</feature>
<keyword evidence="1" id="KW-1133">Transmembrane helix</keyword>
<sequence length="259" mass="26621">MGEVFSDIVVTGPLLVGMLAAAAAGLVSFASPCVIPLVPGYLSYLTGVVGGEMEYGEKGPRVASRKWAVAGAAALFISGFTVVFLLATVSVFGAISLITLNAGTLMRIGGVVTVVMGLVFIGAVPVLQRDTRMAPKKWTTVLGAPLLGGVFALGWTPCLGPTLAAIISVSVGTEGLTAARGILLVIAYCLGLGLPFLLMALGSAKAVAGVDFLHRHSRTIQLIGGILMILVGLMLVTGAWNYFISWSRQLVAGYGATII</sequence>
<feature type="transmembrane region" description="Helical" evidence="1">
    <location>
        <begin position="20"/>
        <end position="46"/>
    </location>
</feature>
<evidence type="ECO:0000313" key="3">
    <source>
        <dbReference type="Proteomes" id="UP000594586"/>
    </source>
</evidence>
<feature type="transmembrane region" description="Helical" evidence="1">
    <location>
        <begin position="139"/>
        <end position="169"/>
    </location>
</feature>
<feature type="transmembrane region" description="Helical" evidence="1">
    <location>
        <begin position="222"/>
        <end position="243"/>
    </location>
</feature>
<dbReference type="PANTHER" id="PTHR31272:SF4">
    <property type="entry name" value="CYTOCHROME C-TYPE BIOGENESIS PROTEIN HI_1454-RELATED"/>
    <property type="match status" value="1"/>
</dbReference>
<keyword evidence="3" id="KW-1185">Reference proteome</keyword>
<dbReference type="Proteomes" id="UP000594586">
    <property type="component" value="Chromosome"/>
</dbReference>
<keyword evidence="1" id="KW-0812">Transmembrane</keyword>
<organism evidence="2 3">
    <name type="scientific">Corynebacterium qintianiae</name>
    <dbReference type="NCBI Taxonomy" id="2709392"/>
    <lineage>
        <taxon>Bacteria</taxon>
        <taxon>Bacillati</taxon>
        <taxon>Actinomycetota</taxon>
        <taxon>Actinomycetes</taxon>
        <taxon>Mycobacteriales</taxon>
        <taxon>Corynebacteriaceae</taxon>
        <taxon>Corynebacterium</taxon>
    </lineage>
</organism>
<dbReference type="KEGG" id="cqn:G7Y29_01290"/>
<feature type="transmembrane region" description="Helical" evidence="1">
    <location>
        <begin position="181"/>
        <end position="201"/>
    </location>
</feature>
<dbReference type="RefSeq" id="WP_165003384.1">
    <property type="nucleotide sequence ID" value="NZ_CP064955.1"/>
</dbReference>
<dbReference type="InterPro" id="IPR051790">
    <property type="entry name" value="Cytochrome_c-biogenesis_DsbD"/>
</dbReference>
<dbReference type="PANTHER" id="PTHR31272">
    <property type="entry name" value="CYTOCHROME C-TYPE BIOGENESIS PROTEIN HI_1454-RELATED"/>
    <property type="match status" value="1"/>
</dbReference>
<accession>A0A7T0KNU4</accession>
<feature type="transmembrane region" description="Helical" evidence="1">
    <location>
        <begin position="104"/>
        <end position="127"/>
    </location>
</feature>
<evidence type="ECO:0000256" key="1">
    <source>
        <dbReference type="SAM" id="Phobius"/>
    </source>
</evidence>
<name>A0A7T0KNU4_9CORY</name>